<evidence type="ECO:0000259" key="1">
    <source>
        <dbReference type="Pfam" id="PF13302"/>
    </source>
</evidence>
<dbReference type="RefSeq" id="WP_183643365.1">
    <property type="nucleotide sequence ID" value="NZ_BAAAXX010000139.1"/>
</dbReference>
<dbReference type="InterPro" id="IPR016181">
    <property type="entry name" value="Acyl_CoA_acyltransferase"/>
</dbReference>
<dbReference type="InterPro" id="IPR051531">
    <property type="entry name" value="N-acetyltransferase"/>
</dbReference>
<organism evidence="2 3">
    <name type="scientific">Nonomuraea dietziae</name>
    <dbReference type="NCBI Taxonomy" id="65515"/>
    <lineage>
        <taxon>Bacteria</taxon>
        <taxon>Bacillati</taxon>
        <taxon>Actinomycetota</taxon>
        <taxon>Actinomycetes</taxon>
        <taxon>Streptosporangiales</taxon>
        <taxon>Streptosporangiaceae</taxon>
        <taxon>Nonomuraea</taxon>
    </lineage>
</organism>
<sequence length="189" mass="20465">MVTMIHSLTLSATELASDRLLLRKAQEIDREGFIELATDPEVRAYLGGPKPRGDVEWYIDAVGAAGLTSHPGSFVIADITTNRLVGTLALERRSADRPGHVIEDGEELELSYVLRRSAWGAGLAFEAATTVLRAAAEELPDQPVVVVTQTAHLRSLKLAARLGFRHVSTFEEFGAEQTLSTAGLHAFTT</sequence>
<dbReference type="Pfam" id="PF13302">
    <property type="entry name" value="Acetyltransf_3"/>
    <property type="match status" value="1"/>
</dbReference>
<dbReference type="SUPFAM" id="SSF55729">
    <property type="entry name" value="Acyl-CoA N-acyltransferases (Nat)"/>
    <property type="match status" value="1"/>
</dbReference>
<accession>A0A7W5UZF0</accession>
<keyword evidence="2" id="KW-0808">Transferase</keyword>
<dbReference type="AlphaFoldDB" id="A0A7W5UZF0"/>
<gene>
    <name evidence="2" type="ORF">FHR33_000710</name>
</gene>
<dbReference type="Proteomes" id="UP000579945">
    <property type="component" value="Unassembled WGS sequence"/>
</dbReference>
<dbReference type="GeneID" id="95387322"/>
<proteinExistence type="predicted"/>
<dbReference type="EMBL" id="JACIBV010000001">
    <property type="protein sequence ID" value="MBB3724850.1"/>
    <property type="molecule type" value="Genomic_DNA"/>
</dbReference>
<evidence type="ECO:0000313" key="3">
    <source>
        <dbReference type="Proteomes" id="UP000579945"/>
    </source>
</evidence>
<feature type="domain" description="N-acetyltransferase" evidence="1">
    <location>
        <begin position="19"/>
        <end position="165"/>
    </location>
</feature>
<dbReference type="GO" id="GO:0016747">
    <property type="term" value="F:acyltransferase activity, transferring groups other than amino-acyl groups"/>
    <property type="evidence" value="ECO:0007669"/>
    <property type="project" value="InterPro"/>
</dbReference>
<reference evidence="2 3" key="1">
    <citation type="submission" date="2020-08" db="EMBL/GenBank/DDBJ databases">
        <title>Sequencing the genomes of 1000 actinobacteria strains.</title>
        <authorList>
            <person name="Klenk H.-P."/>
        </authorList>
    </citation>
    <scope>NUCLEOTIDE SEQUENCE [LARGE SCALE GENOMIC DNA]</scope>
    <source>
        <strain evidence="2 3">DSM 44320</strain>
    </source>
</reference>
<dbReference type="InterPro" id="IPR000182">
    <property type="entry name" value="GNAT_dom"/>
</dbReference>
<keyword evidence="3" id="KW-1185">Reference proteome</keyword>
<dbReference type="Gene3D" id="3.40.630.30">
    <property type="match status" value="1"/>
</dbReference>
<dbReference type="PANTHER" id="PTHR43792">
    <property type="entry name" value="GNAT FAMILY, PUTATIVE (AFU_ORTHOLOGUE AFUA_3G00765)-RELATED-RELATED"/>
    <property type="match status" value="1"/>
</dbReference>
<protein>
    <submittedName>
        <fullName evidence="2">RimJ/RimL family protein N-acetyltransferase</fullName>
    </submittedName>
</protein>
<comment type="caution">
    <text evidence="2">The sequence shown here is derived from an EMBL/GenBank/DDBJ whole genome shotgun (WGS) entry which is preliminary data.</text>
</comment>
<evidence type="ECO:0000313" key="2">
    <source>
        <dbReference type="EMBL" id="MBB3724850.1"/>
    </source>
</evidence>
<name>A0A7W5UZF0_9ACTN</name>
<dbReference type="PANTHER" id="PTHR43792:SF1">
    <property type="entry name" value="N-ACETYLTRANSFERASE DOMAIN-CONTAINING PROTEIN"/>
    <property type="match status" value="1"/>
</dbReference>